<dbReference type="GeneID" id="94337327"/>
<dbReference type="AlphaFoldDB" id="A0AAD9UMX5"/>
<gene>
    <name evidence="1" type="ORF">BdWA1_003030</name>
</gene>
<evidence type="ECO:0000313" key="1">
    <source>
        <dbReference type="EMBL" id="KAK2195354.1"/>
    </source>
</evidence>
<dbReference type="KEGG" id="bdw:94337327"/>
<dbReference type="Proteomes" id="UP001214638">
    <property type="component" value="Unassembled WGS sequence"/>
</dbReference>
<sequence>MDHADENLSIISMDSCNTIHDSHSDNINKSNSIQKSLQCMLYILGGHMLAPTPLPKSVLDEWMDYTIDVSLKCEYCGNKHSRVGFPQVDISLENQTITFNGIERVCNKCLNIIDLNRLLAIIDEAFSGNENVFSEVYDHFKAVNNIIDGHDIMLQDLISIAFSLRKIQSLKFCDIPSNGYFMGTNFEIHSQPQNEVLLKELNVELNKCKQYNLVYGRNISLSSPVGLANFISCLPVYCKKRISSTSVKILGKMLLKQVNKIPTYNMLKMLKAMNCVSFHSCDLPRACKFIINEYPYQKDSNPIIIQSIALELCYMCNDEMLMSEYLKIASDLIPNAEISDLLRIGRLYKSTLNYKHIYAKEIGAIVERLLDFDIVLNHQFTLDDCNFIIGILDVLSIFLSNRIKNNSELNTRAIFYLNDKLYLLIISGINRFTADNVVSILDNISTIGRPYNMNLIEAICAIYIKHLAQYSIGNIIKVNSILQRMQIYNQHMLLETLIVLPRIESSITNVEHVIDLVSIYTKAKYASGLFRQFIGQLKLQLAHKYSKEHKRVGLII</sequence>
<protein>
    <submittedName>
        <fullName evidence="1">Uncharacterized protein</fullName>
    </submittedName>
</protein>
<evidence type="ECO:0000313" key="2">
    <source>
        <dbReference type="Proteomes" id="UP001214638"/>
    </source>
</evidence>
<comment type="caution">
    <text evidence="1">The sequence shown here is derived from an EMBL/GenBank/DDBJ whole genome shotgun (WGS) entry which is preliminary data.</text>
</comment>
<proteinExistence type="predicted"/>
<dbReference type="EMBL" id="JALLKP010000004">
    <property type="protein sequence ID" value="KAK2195354.1"/>
    <property type="molecule type" value="Genomic_DNA"/>
</dbReference>
<name>A0AAD9UMX5_9APIC</name>
<keyword evidence="2" id="KW-1185">Reference proteome</keyword>
<accession>A0AAD9UMX5</accession>
<organism evidence="1 2">
    <name type="scientific">Babesia duncani</name>
    <dbReference type="NCBI Taxonomy" id="323732"/>
    <lineage>
        <taxon>Eukaryota</taxon>
        <taxon>Sar</taxon>
        <taxon>Alveolata</taxon>
        <taxon>Apicomplexa</taxon>
        <taxon>Aconoidasida</taxon>
        <taxon>Piroplasmida</taxon>
        <taxon>Babesiidae</taxon>
        <taxon>Babesia</taxon>
    </lineage>
</organism>
<reference evidence="1" key="1">
    <citation type="journal article" date="2023" name="Nat. Microbiol.">
        <title>Babesia duncani multi-omics identifies virulence factors and drug targets.</title>
        <authorList>
            <person name="Singh P."/>
            <person name="Lonardi S."/>
            <person name="Liang Q."/>
            <person name="Vydyam P."/>
            <person name="Khabirova E."/>
            <person name="Fang T."/>
            <person name="Gihaz S."/>
            <person name="Thekkiniath J."/>
            <person name="Munshi M."/>
            <person name="Abel S."/>
            <person name="Ciampossin L."/>
            <person name="Batugedara G."/>
            <person name="Gupta M."/>
            <person name="Lu X.M."/>
            <person name="Lenz T."/>
            <person name="Chakravarty S."/>
            <person name="Cornillot E."/>
            <person name="Hu Y."/>
            <person name="Ma W."/>
            <person name="Gonzalez L.M."/>
            <person name="Sanchez S."/>
            <person name="Estrada K."/>
            <person name="Sanchez-Flores A."/>
            <person name="Montero E."/>
            <person name="Harb O.S."/>
            <person name="Le Roch K.G."/>
            <person name="Mamoun C.B."/>
        </authorList>
    </citation>
    <scope>NUCLEOTIDE SEQUENCE</scope>
    <source>
        <strain evidence="1">WA1</strain>
    </source>
</reference>
<dbReference type="RefSeq" id="XP_067802197.1">
    <property type="nucleotide sequence ID" value="XM_067948046.1"/>
</dbReference>